<evidence type="ECO:0000256" key="1">
    <source>
        <dbReference type="SAM" id="MobiDB-lite"/>
    </source>
</evidence>
<feature type="compositionally biased region" description="Basic and acidic residues" evidence="1">
    <location>
        <begin position="535"/>
        <end position="549"/>
    </location>
</feature>
<sequence length="565" mass="63194">MILNTLIEKVLYIPPDCTYSNEEFVYPCLYTEIPNVDGEPIAAMHVKPVFTPDYTIVYSHANAEVISQLKPFFRRMSRNLHCDIVSYDYPGYGLTKGTPNEETVLQTAYRVVEYVIDTLHVDPRKLILFGHSLGSAVSVFTAVSLFEKRGIRVAGVILQVVVPFFHHAKSCFLSIYRVVFDSRVSARRDMYRVVDTITKVQSPVCLIHGMNDMIVPLAHAKRLFLLIPEEYRYKCLFVPHAGHNYIEMCCNPKAVYDNFILGRSKDYTFTENERTIISECKKKRFMHVATIGGATAAVSILGLAFSARKKLILEYAALVGGVLMYQEFTEDYGTCLFGLCQLPQSDLASEIRSKVFQEVPRSRSADFLRALGYDEKHIETPVVKPIQPLENAKKVDLQPSVAAADLRFMQLLNRMRRFFPTSAPSFAKLDNIERITFVSADHATLGASFHLEGSAEEVVAMIRRVSLALRASTAPEYAGLRPLVATVYRHGDVLSAEVVATRAEEAGLSLGSFSLPRPAREARSVEVAQHTPSVETHEEPAHRVPRVEAEPSEYAMKEGPCGAVA</sequence>
<gene>
    <name evidence="3" type="ORF">AV274_4966</name>
</gene>
<dbReference type="GO" id="GO:0006508">
    <property type="term" value="P:proteolysis"/>
    <property type="evidence" value="ECO:0007669"/>
    <property type="project" value="UniProtKB-KW"/>
</dbReference>
<dbReference type="Proteomes" id="UP000078348">
    <property type="component" value="Unassembled WGS sequence"/>
</dbReference>
<evidence type="ECO:0000313" key="4">
    <source>
        <dbReference type="Proteomes" id="UP000078348"/>
    </source>
</evidence>
<dbReference type="GO" id="GO:0008233">
    <property type="term" value="F:peptidase activity"/>
    <property type="evidence" value="ECO:0007669"/>
    <property type="project" value="UniProtKB-KW"/>
</dbReference>
<dbReference type="STRING" id="478820.A0A196SAD3"/>
<dbReference type="OrthoDB" id="446723at2759"/>
<dbReference type="Gene3D" id="3.40.50.1820">
    <property type="entry name" value="alpha/beta hydrolase"/>
    <property type="match status" value="2"/>
</dbReference>
<dbReference type="EMBL" id="LXWW01000421">
    <property type="protein sequence ID" value="OAO13291.1"/>
    <property type="molecule type" value="Genomic_DNA"/>
</dbReference>
<protein>
    <submittedName>
        <fullName evidence="3">Serine protease family S09X</fullName>
    </submittedName>
</protein>
<keyword evidence="4" id="KW-1185">Reference proteome</keyword>
<dbReference type="InterPro" id="IPR029058">
    <property type="entry name" value="AB_hydrolase_fold"/>
</dbReference>
<name>A0A196SAD3_BLAHN</name>
<comment type="caution">
    <text evidence="3">The sequence shown here is derived from an EMBL/GenBank/DDBJ whole genome shotgun (WGS) entry which is preliminary data.</text>
</comment>
<reference evidence="3 4" key="1">
    <citation type="submission" date="2016-05" db="EMBL/GenBank/DDBJ databases">
        <title>Nuclear genome of Blastocystis sp. subtype 1 NandII.</title>
        <authorList>
            <person name="Gentekaki E."/>
            <person name="Curtis B."/>
            <person name="Stairs C."/>
            <person name="Eme L."/>
            <person name="Herman E."/>
            <person name="Klimes V."/>
            <person name="Arias M.C."/>
            <person name="Elias M."/>
            <person name="Hilliou F."/>
            <person name="Klute M."/>
            <person name="Malik S.-B."/>
            <person name="Pightling A."/>
            <person name="Rachubinski R."/>
            <person name="Salas D."/>
            <person name="Schlacht A."/>
            <person name="Suga H."/>
            <person name="Archibald J."/>
            <person name="Ball S.G."/>
            <person name="Clark G."/>
            <person name="Dacks J."/>
            <person name="Van Der Giezen M."/>
            <person name="Tsaousis A."/>
            <person name="Roger A."/>
        </authorList>
    </citation>
    <scope>NUCLEOTIDE SEQUENCE [LARGE SCALE GENOMIC DNA]</scope>
    <source>
        <strain evidence="4">ATCC 50177 / NandII</strain>
    </source>
</reference>
<dbReference type="PANTHER" id="PTHR12277:SF81">
    <property type="entry name" value="PROTEIN ABHD13"/>
    <property type="match status" value="1"/>
</dbReference>
<feature type="region of interest" description="Disordered" evidence="1">
    <location>
        <begin position="521"/>
        <end position="565"/>
    </location>
</feature>
<dbReference type="SUPFAM" id="SSF53474">
    <property type="entry name" value="alpha/beta-Hydrolases"/>
    <property type="match status" value="1"/>
</dbReference>
<keyword evidence="3" id="KW-0378">Hydrolase</keyword>
<feature type="domain" description="AB hydrolase-1" evidence="2">
    <location>
        <begin position="79"/>
        <end position="162"/>
    </location>
</feature>
<accession>A0A196SAD3</accession>
<keyword evidence="3" id="KW-0645">Protease</keyword>
<proteinExistence type="predicted"/>
<organism evidence="3 4">
    <name type="scientific">Blastocystis sp. subtype 1 (strain ATCC 50177 / NandII)</name>
    <dbReference type="NCBI Taxonomy" id="478820"/>
    <lineage>
        <taxon>Eukaryota</taxon>
        <taxon>Sar</taxon>
        <taxon>Stramenopiles</taxon>
        <taxon>Bigyra</taxon>
        <taxon>Opalozoa</taxon>
        <taxon>Opalinata</taxon>
        <taxon>Blastocystidae</taxon>
        <taxon>Blastocystis</taxon>
    </lineage>
</organism>
<dbReference type="AlphaFoldDB" id="A0A196SAD3"/>
<dbReference type="InterPro" id="IPR000073">
    <property type="entry name" value="AB_hydrolase_1"/>
</dbReference>
<dbReference type="PANTHER" id="PTHR12277">
    <property type="entry name" value="ALPHA/BETA HYDROLASE DOMAIN-CONTAINING PROTEIN"/>
    <property type="match status" value="1"/>
</dbReference>
<dbReference type="Pfam" id="PF12697">
    <property type="entry name" value="Abhydrolase_6"/>
    <property type="match status" value="1"/>
</dbReference>
<evidence type="ECO:0000313" key="3">
    <source>
        <dbReference type="EMBL" id="OAO13291.1"/>
    </source>
</evidence>
<evidence type="ECO:0000259" key="2">
    <source>
        <dbReference type="Pfam" id="PF12697"/>
    </source>
</evidence>